<feature type="non-terminal residue" evidence="7">
    <location>
        <position position="1"/>
    </location>
</feature>
<evidence type="ECO:0000256" key="3">
    <source>
        <dbReference type="ARBA" id="ARBA00022737"/>
    </source>
</evidence>
<evidence type="ECO:0000313" key="7">
    <source>
        <dbReference type="EMBL" id="KKN02859.1"/>
    </source>
</evidence>
<sequence>REIGLKNLNTQELNPLNIKVTYHDPCHLNRSQEITKEPRILLKLIPGLKFTDIQQSDRCCGAGGGVRAGRRNLSEELSRIKVKLLTAPNPDIIATSCPFCFVQLTDAIKRADLPTKVMNVIDLLASSYRAESLK</sequence>
<evidence type="ECO:0000256" key="1">
    <source>
        <dbReference type="ARBA" id="ARBA00022485"/>
    </source>
</evidence>
<accession>A0A0F9MAU1</accession>
<dbReference type="GO" id="GO:0051539">
    <property type="term" value="F:4 iron, 4 sulfur cluster binding"/>
    <property type="evidence" value="ECO:0007669"/>
    <property type="project" value="UniProtKB-KW"/>
</dbReference>
<keyword evidence="1" id="KW-0004">4Fe-4S</keyword>
<dbReference type="GO" id="GO:0046872">
    <property type="term" value="F:metal ion binding"/>
    <property type="evidence" value="ECO:0007669"/>
    <property type="project" value="UniProtKB-KW"/>
</dbReference>
<evidence type="ECO:0000256" key="4">
    <source>
        <dbReference type="ARBA" id="ARBA00023004"/>
    </source>
</evidence>
<dbReference type="Pfam" id="PF02754">
    <property type="entry name" value="CCG"/>
    <property type="match status" value="1"/>
</dbReference>
<gene>
    <name evidence="7" type="ORF">LCGC14_1113430</name>
</gene>
<dbReference type="EMBL" id="LAZR01005099">
    <property type="protein sequence ID" value="KKN02859.1"/>
    <property type="molecule type" value="Genomic_DNA"/>
</dbReference>
<evidence type="ECO:0000259" key="6">
    <source>
        <dbReference type="Pfam" id="PF02754"/>
    </source>
</evidence>
<keyword evidence="3" id="KW-0677">Repeat</keyword>
<dbReference type="AlphaFoldDB" id="A0A0F9MAU1"/>
<evidence type="ECO:0000256" key="5">
    <source>
        <dbReference type="ARBA" id="ARBA00023014"/>
    </source>
</evidence>
<keyword evidence="4" id="KW-0408">Iron</keyword>
<comment type="caution">
    <text evidence="7">The sequence shown here is derived from an EMBL/GenBank/DDBJ whole genome shotgun (WGS) entry which is preliminary data.</text>
</comment>
<proteinExistence type="predicted"/>
<dbReference type="PANTHER" id="PTHR32479">
    <property type="entry name" value="GLYCOLATE OXIDASE IRON-SULFUR SUBUNIT"/>
    <property type="match status" value="1"/>
</dbReference>
<feature type="domain" description="Cysteine-rich" evidence="6">
    <location>
        <begin position="20"/>
        <end position="104"/>
    </location>
</feature>
<organism evidence="7">
    <name type="scientific">marine sediment metagenome</name>
    <dbReference type="NCBI Taxonomy" id="412755"/>
    <lineage>
        <taxon>unclassified sequences</taxon>
        <taxon>metagenomes</taxon>
        <taxon>ecological metagenomes</taxon>
    </lineage>
</organism>
<evidence type="ECO:0000256" key="2">
    <source>
        <dbReference type="ARBA" id="ARBA00022723"/>
    </source>
</evidence>
<dbReference type="InterPro" id="IPR004017">
    <property type="entry name" value="Cys_rich_dom"/>
</dbReference>
<dbReference type="GO" id="GO:0016491">
    <property type="term" value="F:oxidoreductase activity"/>
    <property type="evidence" value="ECO:0007669"/>
    <property type="project" value="UniProtKB-ARBA"/>
</dbReference>
<keyword evidence="5" id="KW-0411">Iron-sulfur</keyword>
<dbReference type="PANTHER" id="PTHR32479:SF17">
    <property type="entry name" value="GLYCOLATE OXIDASE IRON-SULFUR SUBUNIT"/>
    <property type="match status" value="1"/>
</dbReference>
<keyword evidence="2" id="KW-0479">Metal-binding</keyword>
<reference evidence="7" key="1">
    <citation type="journal article" date="2015" name="Nature">
        <title>Complex archaea that bridge the gap between prokaryotes and eukaryotes.</title>
        <authorList>
            <person name="Spang A."/>
            <person name="Saw J.H."/>
            <person name="Jorgensen S.L."/>
            <person name="Zaremba-Niedzwiedzka K."/>
            <person name="Martijn J."/>
            <person name="Lind A.E."/>
            <person name="van Eijk R."/>
            <person name="Schleper C."/>
            <person name="Guy L."/>
            <person name="Ettema T.J."/>
        </authorList>
    </citation>
    <scope>NUCLEOTIDE SEQUENCE</scope>
</reference>
<name>A0A0F9MAU1_9ZZZZ</name>
<protein>
    <recommendedName>
        <fullName evidence="6">Cysteine-rich domain-containing protein</fullName>
    </recommendedName>
</protein>